<protein>
    <submittedName>
        <fullName evidence="16">Type II secretion system protein GspD</fullName>
    </submittedName>
</protein>
<dbReference type="Pfam" id="PF03958">
    <property type="entry name" value="Secretin_N"/>
    <property type="match status" value="3"/>
</dbReference>
<keyword evidence="7" id="KW-0653">Protein transport</keyword>
<dbReference type="EMBL" id="LZMT01000051">
    <property type="protein sequence ID" value="OBX61101.1"/>
    <property type="molecule type" value="Genomic_DNA"/>
</dbReference>
<keyword evidence="4" id="KW-1134">Transmembrane beta strand</keyword>
<dbReference type="PANTHER" id="PTHR30332:SF24">
    <property type="entry name" value="SECRETIN GSPD-RELATED"/>
    <property type="match status" value="1"/>
</dbReference>
<evidence type="ECO:0000256" key="11">
    <source>
        <dbReference type="SAM" id="MobiDB-lite"/>
    </source>
</evidence>
<keyword evidence="5" id="KW-0812">Transmembrane</keyword>
<evidence type="ECO:0000256" key="1">
    <source>
        <dbReference type="ARBA" id="ARBA00004442"/>
    </source>
</evidence>
<feature type="domain" description="NolW-like" evidence="14">
    <location>
        <begin position="133"/>
        <end position="190"/>
    </location>
</feature>
<feature type="domain" description="NolW-like" evidence="14">
    <location>
        <begin position="286"/>
        <end position="409"/>
    </location>
</feature>
<evidence type="ECO:0000256" key="4">
    <source>
        <dbReference type="ARBA" id="ARBA00022452"/>
    </source>
</evidence>
<dbReference type="InterPro" id="IPR001775">
    <property type="entry name" value="GspD/PilQ"/>
</dbReference>
<evidence type="ECO:0000259" key="15">
    <source>
        <dbReference type="Pfam" id="PF21305"/>
    </source>
</evidence>
<dbReference type="InterPro" id="IPR005644">
    <property type="entry name" value="NolW-like"/>
</dbReference>
<evidence type="ECO:0000256" key="5">
    <source>
        <dbReference type="ARBA" id="ARBA00022692"/>
    </source>
</evidence>
<proteinExistence type="inferred from homology"/>
<evidence type="ECO:0000259" key="14">
    <source>
        <dbReference type="Pfam" id="PF03958"/>
    </source>
</evidence>
<evidence type="ECO:0000256" key="7">
    <source>
        <dbReference type="ARBA" id="ARBA00022927"/>
    </source>
</evidence>
<comment type="similarity">
    <text evidence="2">Belongs to the bacterial secretin family. GSP D subfamily.</text>
</comment>
<feature type="chain" id="PRO_5041683248" evidence="12">
    <location>
        <begin position="33"/>
        <end position="818"/>
    </location>
</feature>
<accession>A0AA91J8L7</accession>
<evidence type="ECO:0000256" key="3">
    <source>
        <dbReference type="ARBA" id="ARBA00022448"/>
    </source>
</evidence>
<dbReference type="InterPro" id="IPR013356">
    <property type="entry name" value="T2SS_GspD"/>
</dbReference>
<reference evidence="16" key="1">
    <citation type="submission" date="2016-06" db="EMBL/GenBank/DDBJ databases">
        <title>Draft genome of Moraxella osloensis CCUG 67237.</title>
        <authorList>
            <person name="Salva-Serra F."/>
            <person name="Engstrom-Jakobsson H."/>
            <person name="Thorell K."/>
            <person name="Gonzales-Siles L."/>
            <person name="Karlsson R."/>
            <person name="Boulund F."/>
            <person name="Engstrand L."/>
            <person name="Kristiansson E."/>
            <person name="Moore E."/>
        </authorList>
    </citation>
    <scope>NUCLEOTIDE SEQUENCE [LARGE SCALE GENOMIC DNA]</scope>
    <source>
        <strain evidence="16">CCUG 67237</strain>
    </source>
</reference>
<feature type="region of interest" description="Disordered" evidence="11">
    <location>
        <begin position="322"/>
        <end position="371"/>
    </location>
</feature>
<feature type="domain" description="GspD-like N0" evidence="15">
    <location>
        <begin position="39"/>
        <end position="101"/>
    </location>
</feature>
<dbReference type="Pfam" id="PF00263">
    <property type="entry name" value="Secretin"/>
    <property type="match status" value="1"/>
</dbReference>
<feature type="signal peptide" evidence="12">
    <location>
        <begin position="1"/>
        <end position="32"/>
    </location>
</feature>
<dbReference type="GO" id="GO:0015628">
    <property type="term" value="P:protein secretion by the type II secretion system"/>
    <property type="evidence" value="ECO:0007669"/>
    <property type="project" value="InterPro"/>
</dbReference>
<evidence type="ECO:0000256" key="12">
    <source>
        <dbReference type="SAM" id="SignalP"/>
    </source>
</evidence>
<name>A0AA91J8L7_FAUOS</name>
<dbReference type="InterPro" id="IPR050810">
    <property type="entry name" value="Bact_Secretion_Sys_Channel"/>
</dbReference>
<keyword evidence="9" id="KW-0998">Cell outer membrane</keyword>
<feature type="compositionally biased region" description="Low complexity" evidence="11">
    <location>
        <begin position="322"/>
        <end position="367"/>
    </location>
</feature>
<dbReference type="Gene3D" id="3.30.1370.120">
    <property type="match status" value="3"/>
</dbReference>
<evidence type="ECO:0000259" key="13">
    <source>
        <dbReference type="Pfam" id="PF00263"/>
    </source>
</evidence>
<dbReference type="GO" id="GO:0009279">
    <property type="term" value="C:cell outer membrane"/>
    <property type="evidence" value="ECO:0007669"/>
    <property type="project" value="UniProtKB-SubCell"/>
</dbReference>
<feature type="domain" description="Type II/III secretion system secretin-like" evidence="13">
    <location>
        <begin position="498"/>
        <end position="664"/>
    </location>
</feature>
<dbReference type="PANTHER" id="PTHR30332">
    <property type="entry name" value="PROBABLE GENERAL SECRETION PATHWAY PROTEIN D"/>
    <property type="match status" value="1"/>
</dbReference>
<keyword evidence="6 12" id="KW-0732">Signal</keyword>
<dbReference type="GO" id="GO:0015627">
    <property type="term" value="C:type II protein secretion system complex"/>
    <property type="evidence" value="ECO:0007669"/>
    <property type="project" value="InterPro"/>
</dbReference>
<evidence type="ECO:0000256" key="9">
    <source>
        <dbReference type="ARBA" id="ARBA00023237"/>
    </source>
</evidence>
<organism evidence="16">
    <name type="scientific">Faucicola osloensis</name>
    <name type="common">Moraxella osloensis</name>
    <dbReference type="NCBI Taxonomy" id="34062"/>
    <lineage>
        <taxon>Bacteria</taxon>
        <taxon>Pseudomonadati</taxon>
        <taxon>Pseudomonadota</taxon>
        <taxon>Gammaproteobacteria</taxon>
        <taxon>Moraxellales</taxon>
        <taxon>Moraxellaceae</taxon>
        <taxon>Faucicola</taxon>
    </lineage>
</organism>
<dbReference type="AlphaFoldDB" id="A0AA91J8L7"/>
<comment type="subcellular location">
    <subcellularLocation>
        <location evidence="1 10">Cell outer membrane</location>
    </subcellularLocation>
</comment>
<evidence type="ECO:0000256" key="2">
    <source>
        <dbReference type="ARBA" id="ARBA00006980"/>
    </source>
</evidence>
<dbReference type="Pfam" id="PF21305">
    <property type="entry name" value="type_II_gspD_N0"/>
    <property type="match status" value="1"/>
</dbReference>
<dbReference type="InterPro" id="IPR049371">
    <property type="entry name" value="GspD-like_N0"/>
</dbReference>
<dbReference type="NCBIfam" id="TIGR02517">
    <property type="entry name" value="type_II_gspD"/>
    <property type="match status" value="1"/>
</dbReference>
<keyword evidence="3 10" id="KW-0813">Transport</keyword>
<dbReference type="PRINTS" id="PR00811">
    <property type="entry name" value="BCTERIALGSPD"/>
</dbReference>
<feature type="domain" description="NolW-like" evidence="14">
    <location>
        <begin position="198"/>
        <end position="280"/>
    </location>
</feature>
<dbReference type="InterPro" id="IPR004846">
    <property type="entry name" value="T2SS/T3SS_dom"/>
</dbReference>
<sequence length="818" mass="86173">MKYPTMLKPLFLSTTLAMSISLLSSGLSAAHAATGYKVHLQDADIKAFIDQIATITQKNFVLDPRINGNVTVISNKPLSRQEVYDLFLAVMKVNGIVAIDRGLTTELVPDTVAKQAGVDVDLRGNTAGSQMATRIYYLTNTNANDILNVIRPMMPPYANAAVVPNVNAIILSDRADSLNQYAKLISDLDSNMNDKLTIIPLRHVDAKRMMDLLSSLTGTGGVTAPAAAGQSGQPAVASTGGSLINIIADPISDRLLVKGSAEMTAKVQRMVEQLDTVPTQRLSGLRVFRLKYASATHIAEMLRGLLAYQSINSSGDQTTLQASSMFQSSSDTSNNSAATTTNTVASPTGSPLNTSSTSNTTSTQNNGYQGRPFSIIADQTQNSVIVNANPELMVEIENAINELDTRRDQVLIQAAIMEISGNDTQQLGVQWAMGNANSGVGVINFNNIGASAVGLASEILRKTPGTAAASVAGALLGIGTSKTDSSGNREFYGAILQAINKTNNANLLSMPSILTLDNEKANILVGQNVPFVTGSYTTASNSSTTPFQTVSRQDVGINLNVIPHIGDNGSVRLEISQEVSSIVDGTLNNVSGVVTNKNLIKTTILADNQQTVALGGLMRDNSTYGQQKVPGLGDAPILGNLFRSKSKNSDKTNLIVFLQPTILRNGSAVASVTEKSLDGIRTMQLVIDKNGTLKQIPLNISAMFPNTNTVQNGVKLPTDDLVTPAEQSLSNTPKVYANGVDIVTPVSSNVSRQSNSAATTVSRPANSTVTQATITQAPITQSSITQSTGQTGQGAKMAQTPVVIATPPAVQTITVTNP</sequence>
<comment type="caution">
    <text evidence="16">The sequence shown here is derived from an EMBL/GenBank/DDBJ whole genome shotgun (WGS) entry which is preliminary data.</text>
</comment>
<evidence type="ECO:0000313" key="16">
    <source>
        <dbReference type="EMBL" id="OBX61101.1"/>
    </source>
</evidence>
<evidence type="ECO:0000256" key="10">
    <source>
        <dbReference type="RuleBase" id="RU004004"/>
    </source>
</evidence>
<keyword evidence="8" id="KW-0472">Membrane</keyword>
<evidence type="ECO:0000256" key="8">
    <source>
        <dbReference type="ARBA" id="ARBA00023136"/>
    </source>
</evidence>
<dbReference type="InterPro" id="IPR038591">
    <property type="entry name" value="NolW-like_sf"/>
</dbReference>
<evidence type="ECO:0000256" key="6">
    <source>
        <dbReference type="ARBA" id="ARBA00022729"/>
    </source>
</evidence>
<gene>
    <name evidence="16" type="ORF">A9299_11860</name>
</gene>